<feature type="compositionally biased region" description="Low complexity" evidence="1">
    <location>
        <begin position="20"/>
        <end position="34"/>
    </location>
</feature>
<sequence length="146" mass="15838">MTTVSEREVRAQRRSISREQTAATTQTKQAETLTVETDDESGTMTLETDEIRVTDTPHGQGGTDSDDTPRNDAAPGSTNRPFTTGAWSADGALVLATRSSPARRGCRQAGERWQPAMRWEVTADGRKLDKWCQQGARACARTPAAG</sequence>
<proteinExistence type="predicted"/>
<evidence type="ECO:0000256" key="1">
    <source>
        <dbReference type="SAM" id="MobiDB-lite"/>
    </source>
</evidence>
<evidence type="ECO:0000313" key="2">
    <source>
        <dbReference type="EMBL" id="KAE9060166.1"/>
    </source>
</evidence>
<organism evidence="2 3">
    <name type="scientific">Phytophthora fragariae</name>
    <dbReference type="NCBI Taxonomy" id="53985"/>
    <lineage>
        <taxon>Eukaryota</taxon>
        <taxon>Sar</taxon>
        <taxon>Stramenopiles</taxon>
        <taxon>Oomycota</taxon>
        <taxon>Peronosporomycetes</taxon>
        <taxon>Peronosporales</taxon>
        <taxon>Peronosporaceae</taxon>
        <taxon>Phytophthora</taxon>
    </lineage>
</organism>
<feature type="compositionally biased region" description="Basic and acidic residues" evidence="1">
    <location>
        <begin position="1"/>
        <end position="11"/>
    </location>
</feature>
<dbReference type="EMBL" id="QXFX01005682">
    <property type="protein sequence ID" value="KAE9060166.1"/>
    <property type="molecule type" value="Genomic_DNA"/>
</dbReference>
<comment type="caution">
    <text evidence="2">The sequence shown here is derived from an EMBL/GenBank/DDBJ whole genome shotgun (WGS) entry which is preliminary data.</text>
</comment>
<accession>A0A6G0JL36</accession>
<protein>
    <submittedName>
        <fullName evidence="2">Uncharacterized protein</fullName>
    </submittedName>
</protein>
<gene>
    <name evidence="2" type="ORF">PF010_g30320</name>
</gene>
<evidence type="ECO:0000313" key="3">
    <source>
        <dbReference type="Proteomes" id="UP000488956"/>
    </source>
</evidence>
<dbReference type="AlphaFoldDB" id="A0A6G0JL36"/>
<reference evidence="2 3" key="1">
    <citation type="submission" date="2018-09" db="EMBL/GenBank/DDBJ databases">
        <title>Genomic investigation of the strawberry pathogen Phytophthora fragariae indicates pathogenicity is determined by transcriptional variation in three key races.</title>
        <authorList>
            <person name="Adams T.M."/>
            <person name="Armitage A.D."/>
            <person name="Sobczyk M.K."/>
            <person name="Bates H.J."/>
            <person name="Dunwell J.M."/>
            <person name="Nellist C.F."/>
            <person name="Harrison R.J."/>
        </authorList>
    </citation>
    <scope>NUCLEOTIDE SEQUENCE [LARGE SCALE GENOMIC DNA]</scope>
    <source>
        <strain evidence="2 3">ONT-3</strain>
    </source>
</reference>
<feature type="region of interest" description="Disordered" evidence="1">
    <location>
        <begin position="1"/>
        <end position="85"/>
    </location>
</feature>
<name>A0A6G0JL36_9STRA</name>
<dbReference type="Proteomes" id="UP000488956">
    <property type="component" value="Unassembled WGS sequence"/>
</dbReference>
<feature type="compositionally biased region" description="Polar residues" evidence="1">
    <location>
        <begin position="76"/>
        <end position="85"/>
    </location>
</feature>